<feature type="compositionally biased region" description="Low complexity" evidence="1">
    <location>
        <begin position="321"/>
        <end position="341"/>
    </location>
</feature>
<feature type="compositionally biased region" description="Low complexity" evidence="1">
    <location>
        <begin position="295"/>
        <end position="304"/>
    </location>
</feature>
<protein>
    <submittedName>
        <fullName evidence="2">Uncharacterized protein</fullName>
    </submittedName>
</protein>
<dbReference type="AlphaFoldDB" id="F9FH20"/>
<feature type="compositionally biased region" description="Low complexity" evidence="1">
    <location>
        <begin position="203"/>
        <end position="214"/>
    </location>
</feature>
<sequence>MGRTKWLVPIFHSSNYLLSKSPASAMELACGCSLGQYLAMFATPGSISDLVDIRRNLRQRSRQRGATSYQASLEQFRSQFMTRLRISDKDLIDRNDVVHQKGLIEMAHEYLCVCENGSLYWPSTSDDGSLRIYTNIVWFFLRRNLKDIGKRLRSTRSRTTTAANNGRRSRNPLNILGSESPTPSPPDHDSPNYAAAANEDGDSSSSSESPQSSQTPRQDEAMNNRRPIPYGRAYSPDELAEEGINESLQPIPDAQPRRVSRMQDLQDNLRHIGPDPRPNMGVDHRERGNNPSAHTTSTGTQTGFETDEYRDRDPNAPPPSSMNSNNASQQSQQAYHNNNQPRPRRPRDSIEYGQRSPSPPYGVPRSPSPEPKPNIDLIFSYDVLPGLNLRLAHGEEIFSFPREQVFRLLGWQHDFDWLLISLETPGALFPERIARDDNREFRKVMARFEQIACAMKRDYAEIGRDAVIEVAFVPECKGHSRTVLQDGWRKRLEESRGIVL</sequence>
<feature type="region of interest" description="Disordered" evidence="1">
    <location>
        <begin position="247"/>
        <end position="371"/>
    </location>
</feature>
<organism evidence="2">
    <name type="scientific">Fusarium oxysporum (strain Fo5176)</name>
    <name type="common">Fusarium vascular wilt</name>
    <dbReference type="NCBI Taxonomy" id="660025"/>
    <lineage>
        <taxon>Eukaryota</taxon>
        <taxon>Fungi</taxon>
        <taxon>Dikarya</taxon>
        <taxon>Ascomycota</taxon>
        <taxon>Pezizomycotina</taxon>
        <taxon>Sordariomycetes</taxon>
        <taxon>Hypocreomycetidae</taxon>
        <taxon>Hypocreales</taxon>
        <taxon>Nectriaceae</taxon>
        <taxon>Fusarium</taxon>
        <taxon>Fusarium oxysporum species complex</taxon>
    </lineage>
</organism>
<accession>F9FH20</accession>
<evidence type="ECO:0000256" key="1">
    <source>
        <dbReference type="SAM" id="MobiDB-lite"/>
    </source>
</evidence>
<dbReference type="EMBL" id="AFQF01001799">
    <property type="protein sequence ID" value="EGU83754.1"/>
    <property type="molecule type" value="Genomic_DNA"/>
</dbReference>
<comment type="caution">
    <text evidence="2">The sequence shown here is derived from an EMBL/GenBank/DDBJ whole genome shotgun (WGS) entry which is preliminary data.</text>
</comment>
<dbReference type="OrthoDB" id="5088000at2759"/>
<feature type="region of interest" description="Disordered" evidence="1">
    <location>
        <begin position="152"/>
        <end position="234"/>
    </location>
</feature>
<evidence type="ECO:0000313" key="2">
    <source>
        <dbReference type="EMBL" id="EGU83754.1"/>
    </source>
</evidence>
<feature type="compositionally biased region" description="Low complexity" evidence="1">
    <location>
        <begin position="157"/>
        <end position="166"/>
    </location>
</feature>
<name>F9FH20_FUSOF</name>
<proteinExistence type="predicted"/>
<feature type="compositionally biased region" description="Pro residues" evidence="1">
    <location>
        <begin position="357"/>
        <end position="371"/>
    </location>
</feature>
<reference evidence="2" key="1">
    <citation type="journal article" date="2012" name="Mol. Plant Microbe Interact.">
        <title>A highly conserved effector in Fusarium oxysporum is required for full virulence on Arabidopsis.</title>
        <authorList>
            <person name="Thatcher L.F."/>
            <person name="Gardiner D.M."/>
            <person name="Kazan K."/>
            <person name="Manners J."/>
        </authorList>
    </citation>
    <scope>NUCLEOTIDE SEQUENCE [LARGE SCALE GENOMIC DNA]</scope>
    <source>
        <strain evidence="2">Fo5176</strain>
    </source>
</reference>
<gene>
    <name evidence="2" type="ORF">FOXB_05699</name>
</gene>